<sequence length="107" mass="11094">MTGPAVQPDYRFTLANERTLLAYERTAIGLVAAGIAVLHLFEGWGQTSFGLLLLVAGGIAAIGGYLRFRRVEAAINAGEPLPANPAVHLLAAAVILCLVAAAISVLL</sequence>
<reference evidence="7 8" key="1">
    <citation type="submission" date="2019-01" db="EMBL/GenBank/DDBJ databases">
        <title>Nocardioides guangzhouensis sp. nov., an actinobacterium isolated from soil.</title>
        <authorList>
            <person name="Fu Y."/>
            <person name="Cai Y."/>
            <person name="Lin Z."/>
            <person name="Chen P."/>
        </authorList>
    </citation>
    <scope>NUCLEOTIDE SEQUENCE [LARGE SCALE GENOMIC DNA]</scope>
    <source>
        <strain evidence="7 8">130</strain>
    </source>
</reference>
<evidence type="ECO:0000256" key="4">
    <source>
        <dbReference type="ARBA" id="ARBA00023136"/>
    </source>
</evidence>
<proteinExistence type="predicted"/>
<protein>
    <submittedName>
        <fullName evidence="7">DUF202 domain-containing protein</fullName>
    </submittedName>
</protein>
<keyword evidence="8" id="KW-1185">Reference proteome</keyword>
<evidence type="ECO:0000256" key="1">
    <source>
        <dbReference type="ARBA" id="ARBA00004127"/>
    </source>
</evidence>
<dbReference type="Pfam" id="PF02656">
    <property type="entry name" value="DUF202"/>
    <property type="match status" value="1"/>
</dbReference>
<dbReference type="EMBL" id="SDKM01000003">
    <property type="protein sequence ID" value="RYP88433.1"/>
    <property type="molecule type" value="Genomic_DNA"/>
</dbReference>
<accession>A0A4Q4ZJG8</accession>
<name>A0A4Q4ZJG8_9ACTN</name>
<dbReference type="InterPro" id="IPR003807">
    <property type="entry name" value="DUF202"/>
</dbReference>
<evidence type="ECO:0000256" key="3">
    <source>
        <dbReference type="ARBA" id="ARBA00022989"/>
    </source>
</evidence>
<evidence type="ECO:0000259" key="6">
    <source>
        <dbReference type="Pfam" id="PF02656"/>
    </source>
</evidence>
<dbReference type="Proteomes" id="UP000295198">
    <property type="component" value="Unassembled WGS sequence"/>
</dbReference>
<feature type="transmembrane region" description="Helical" evidence="5">
    <location>
        <begin position="86"/>
        <end position="106"/>
    </location>
</feature>
<evidence type="ECO:0000313" key="8">
    <source>
        <dbReference type="Proteomes" id="UP000295198"/>
    </source>
</evidence>
<dbReference type="AlphaFoldDB" id="A0A4Q4ZJG8"/>
<comment type="subcellular location">
    <subcellularLocation>
        <location evidence="1">Endomembrane system</location>
        <topology evidence="1">Multi-pass membrane protein</topology>
    </subcellularLocation>
</comment>
<feature type="transmembrane region" description="Helical" evidence="5">
    <location>
        <begin position="20"/>
        <end position="41"/>
    </location>
</feature>
<evidence type="ECO:0000256" key="5">
    <source>
        <dbReference type="SAM" id="Phobius"/>
    </source>
</evidence>
<feature type="domain" description="DUF202" evidence="6">
    <location>
        <begin position="11"/>
        <end position="73"/>
    </location>
</feature>
<comment type="caution">
    <text evidence="7">The sequence shown here is derived from an EMBL/GenBank/DDBJ whole genome shotgun (WGS) entry which is preliminary data.</text>
</comment>
<feature type="transmembrane region" description="Helical" evidence="5">
    <location>
        <begin position="48"/>
        <end position="66"/>
    </location>
</feature>
<dbReference type="OrthoDB" id="582337at2"/>
<evidence type="ECO:0000256" key="2">
    <source>
        <dbReference type="ARBA" id="ARBA00022692"/>
    </source>
</evidence>
<organism evidence="7 8">
    <name type="scientific">Nocardioides guangzhouensis</name>
    <dbReference type="NCBI Taxonomy" id="2497878"/>
    <lineage>
        <taxon>Bacteria</taxon>
        <taxon>Bacillati</taxon>
        <taxon>Actinomycetota</taxon>
        <taxon>Actinomycetes</taxon>
        <taxon>Propionibacteriales</taxon>
        <taxon>Nocardioidaceae</taxon>
        <taxon>Nocardioides</taxon>
    </lineage>
</organism>
<keyword evidence="3 5" id="KW-1133">Transmembrane helix</keyword>
<evidence type="ECO:0000313" key="7">
    <source>
        <dbReference type="EMBL" id="RYP88433.1"/>
    </source>
</evidence>
<keyword evidence="4 5" id="KW-0472">Membrane</keyword>
<dbReference type="GO" id="GO:0012505">
    <property type="term" value="C:endomembrane system"/>
    <property type="evidence" value="ECO:0007669"/>
    <property type="project" value="UniProtKB-SubCell"/>
</dbReference>
<gene>
    <name evidence="7" type="ORF">EKO23_02580</name>
</gene>
<keyword evidence="2 5" id="KW-0812">Transmembrane</keyword>